<dbReference type="Proteomes" id="UP000247892">
    <property type="component" value="Unassembled WGS sequence"/>
</dbReference>
<evidence type="ECO:0000313" key="2">
    <source>
        <dbReference type="Proteomes" id="UP000247892"/>
    </source>
</evidence>
<dbReference type="OrthoDB" id="3402696at2"/>
<comment type="caution">
    <text evidence="1">The sequence shown here is derived from an EMBL/GenBank/DDBJ whole genome shotgun (WGS) entry which is preliminary data.</text>
</comment>
<protein>
    <recommendedName>
        <fullName evidence="3">ESX-1 secretion-associated protein</fullName>
    </recommendedName>
</protein>
<dbReference type="Pfam" id="PF10824">
    <property type="entry name" value="T7SS_ESX_EspC"/>
    <property type="match status" value="1"/>
</dbReference>
<name>A0A318LT33_9PSEU</name>
<dbReference type="EMBL" id="MASU01000005">
    <property type="protein sequence ID" value="PXY36454.1"/>
    <property type="molecule type" value="Genomic_DNA"/>
</dbReference>
<dbReference type="GO" id="GO:0009306">
    <property type="term" value="P:protein secretion"/>
    <property type="evidence" value="ECO:0007669"/>
    <property type="project" value="InterPro"/>
</dbReference>
<gene>
    <name evidence="1" type="ORF">BA062_13740</name>
</gene>
<proteinExistence type="predicted"/>
<accession>A0A318LT33</accession>
<reference evidence="1 2" key="1">
    <citation type="submission" date="2016-07" db="EMBL/GenBank/DDBJ databases">
        <title>Draft genome sequence of Prauserella sp. YIM 121212, isolated from alkaline soil.</title>
        <authorList>
            <person name="Ruckert C."/>
            <person name="Albersmeier A."/>
            <person name="Jiang C.-L."/>
            <person name="Jiang Y."/>
            <person name="Kalinowski J."/>
            <person name="Schneider O."/>
            <person name="Winkler A."/>
            <person name="Zotchev S.B."/>
        </authorList>
    </citation>
    <scope>NUCLEOTIDE SEQUENCE [LARGE SCALE GENOMIC DNA]</scope>
    <source>
        <strain evidence="1 2">YIM 121212</strain>
    </source>
</reference>
<sequence>MAFEVVPEDLVAHASHLDGITDRLRVAVSAARTVSMDDSAYGLLCSFLPPVVNPMEDKGLEALDAAVEGVTVTADNVRKASDTYRESDRSHTEPMTGFERDLTAVKVSDV</sequence>
<keyword evidence="2" id="KW-1185">Reference proteome</keyword>
<organism evidence="1 2">
    <name type="scientific">Prauserella flavalba</name>
    <dbReference type="NCBI Taxonomy" id="1477506"/>
    <lineage>
        <taxon>Bacteria</taxon>
        <taxon>Bacillati</taxon>
        <taxon>Actinomycetota</taxon>
        <taxon>Actinomycetes</taxon>
        <taxon>Pseudonocardiales</taxon>
        <taxon>Pseudonocardiaceae</taxon>
        <taxon>Prauserella</taxon>
    </lineage>
</organism>
<dbReference type="AlphaFoldDB" id="A0A318LT33"/>
<dbReference type="RefSeq" id="WP_110336468.1">
    <property type="nucleotide sequence ID" value="NZ_MASU01000005.1"/>
</dbReference>
<evidence type="ECO:0008006" key="3">
    <source>
        <dbReference type="Google" id="ProtNLM"/>
    </source>
</evidence>
<evidence type="ECO:0000313" key="1">
    <source>
        <dbReference type="EMBL" id="PXY36454.1"/>
    </source>
</evidence>
<dbReference type="InterPro" id="IPR022536">
    <property type="entry name" value="EspC"/>
</dbReference>